<dbReference type="AlphaFoldDB" id="A0A3S9XB37"/>
<proteinExistence type="predicted"/>
<keyword evidence="2" id="KW-1185">Reference proteome</keyword>
<organism evidence="1 2">
    <name type="scientific">Entomomonas moraniae</name>
    <dbReference type="NCBI Taxonomy" id="2213226"/>
    <lineage>
        <taxon>Bacteria</taxon>
        <taxon>Pseudomonadati</taxon>
        <taxon>Pseudomonadota</taxon>
        <taxon>Gammaproteobacteria</taxon>
        <taxon>Pseudomonadales</taxon>
        <taxon>Pseudomonadaceae</taxon>
        <taxon>Entomomonas</taxon>
    </lineage>
</organism>
<evidence type="ECO:0000313" key="1">
    <source>
        <dbReference type="EMBL" id="AZS49615.1"/>
    </source>
</evidence>
<dbReference type="KEGG" id="emo:DM558_01955"/>
<name>A0A3S9XB37_9GAMM</name>
<dbReference type="RefSeq" id="WP_127161808.1">
    <property type="nucleotide sequence ID" value="NZ_CP029822.1"/>
</dbReference>
<dbReference type="Proteomes" id="UP000273143">
    <property type="component" value="Chromosome"/>
</dbReference>
<evidence type="ECO:0000313" key="2">
    <source>
        <dbReference type="Proteomes" id="UP000273143"/>
    </source>
</evidence>
<reference evidence="2" key="1">
    <citation type="submission" date="2018-06" db="EMBL/GenBank/DDBJ databases">
        <title>Complete genome of Pseudomonas insecticola strain QZS01.</title>
        <authorList>
            <person name="Wang J."/>
            <person name="Su Q."/>
        </authorList>
    </citation>
    <scope>NUCLEOTIDE SEQUENCE [LARGE SCALE GENOMIC DNA]</scope>
    <source>
        <strain evidence="2">QZS01</strain>
    </source>
</reference>
<sequence length="83" mass="9222">MSIYQAKQKARGRYGVLTPANEWLVNFLGDKEQAQAKADELNQQAQLKQPATVVNTTSALNSNKSRKIHFTLTDKGWISTGES</sequence>
<accession>A0A3S9XB37</accession>
<gene>
    <name evidence="1" type="ORF">DM558_01955</name>
</gene>
<dbReference type="EMBL" id="CP029822">
    <property type="protein sequence ID" value="AZS49615.1"/>
    <property type="molecule type" value="Genomic_DNA"/>
</dbReference>
<protein>
    <submittedName>
        <fullName evidence="1">Uncharacterized protein</fullName>
    </submittedName>
</protein>